<reference evidence="1 2" key="1">
    <citation type="submission" date="2016-11" db="EMBL/GenBank/DDBJ databases">
        <authorList>
            <person name="Jaros S."/>
            <person name="Januszkiewicz K."/>
            <person name="Wedrychowicz H."/>
        </authorList>
    </citation>
    <scope>NUCLEOTIDE SEQUENCE [LARGE SCALE GENOMIC DNA]</scope>
    <source>
        <strain evidence="1 2">GAS242</strain>
    </source>
</reference>
<dbReference type="RefSeq" id="WP_079570763.1">
    <property type="nucleotide sequence ID" value="NZ_LT670818.1"/>
</dbReference>
<proteinExistence type="predicted"/>
<protein>
    <submittedName>
        <fullName evidence="1">Uncharacterized protein</fullName>
    </submittedName>
</protein>
<dbReference type="AlphaFoldDB" id="A0A1M5T7R1"/>
<organism evidence="1 2">
    <name type="scientific">Bradyrhizobium erythrophlei</name>
    <dbReference type="NCBI Taxonomy" id="1437360"/>
    <lineage>
        <taxon>Bacteria</taxon>
        <taxon>Pseudomonadati</taxon>
        <taxon>Pseudomonadota</taxon>
        <taxon>Alphaproteobacteria</taxon>
        <taxon>Hyphomicrobiales</taxon>
        <taxon>Nitrobacteraceae</taxon>
        <taxon>Bradyrhizobium</taxon>
    </lineage>
</organism>
<name>A0A1M5T7R1_9BRAD</name>
<accession>A0A1M5T7R1</accession>
<sequence length="93" mass="10465">MFDYDVTGEEGNTRVTEIDNGNKITAARDLQYGFWTLSLDRGALPEKYKGSYTTHEAVDRAIANYLEDRNLAVADIDAPPRPVLQVKPGYEKK</sequence>
<gene>
    <name evidence="1" type="ORF">SAMN05444169_7601</name>
</gene>
<evidence type="ECO:0000313" key="2">
    <source>
        <dbReference type="Proteomes" id="UP000190675"/>
    </source>
</evidence>
<evidence type="ECO:0000313" key="1">
    <source>
        <dbReference type="EMBL" id="SHH46736.1"/>
    </source>
</evidence>
<dbReference type="Proteomes" id="UP000190675">
    <property type="component" value="Chromosome I"/>
</dbReference>
<dbReference type="EMBL" id="LT670818">
    <property type="protein sequence ID" value="SHH46736.1"/>
    <property type="molecule type" value="Genomic_DNA"/>
</dbReference>